<dbReference type="Proteomes" id="UP000001876">
    <property type="component" value="Unassembled WGS sequence"/>
</dbReference>
<sequence>MWKIKEFTVRKLTTRYAATSFFRSSYEPVRKCACHIMTTKTTTFTTQKHRRFVWRCGVSAATGCLSGDVAAHRWSVERGRDRTGWVKSVRVYRTHLTKSKYTTVVRRMNTTAVFASSSTARLLLRHRLGRDGREDEGREKGMKRRGTGVGRRTREGNRPRARKDARGRRS</sequence>
<dbReference type="RefSeq" id="XP_003059437.1">
    <property type="nucleotide sequence ID" value="XM_003059391.1"/>
</dbReference>
<keyword evidence="3" id="KW-1185">Reference proteome</keyword>
<name>C1MU59_MICPC</name>
<protein>
    <submittedName>
        <fullName evidence="2">Predicted protein</fullName>
    </submittedName>
</protein>
<dbReference type="EMBL" id="GG663740">
    <property type="protein sequence ID" value="EEH56569.1"/>
    <property type="molecule type" value="Genomic_DNA"/>
</dbReference>
<proteinExistence type="predicted"/>
<reference evidence="2 3" key="1">
    <citation type="journal article" date="2009" name="Science">
        <title>Green evolution and dynamic adaptations revealed by genomes of the marine picoeukaryotes Micromonas.</title>
        <authorList>
            <person name="Worden A.Z."/>
            <person name="Lee J.H."/>
            <person name="Mock T."/>
            <person name="Rouze P."/>
            <person name="Simmons M.P."/>
            <person name="Aerts A.L."/>
            <person name="Allen A.E."/>
            <person name="Cuvelier M.L."/>
            <person name="Derelle E."/>
            <person name="Everett M.V."/>
            <person name="Foulon E."/>
            <person name="Grimwood J."/>
            <person name="Gundlach H."/>
            <person name="Henrissat B."/>
            <person name="Napoli C."/>
            <person name="McDonald S.M."/>
            <person name="Parker M.S."/>
            <person name="Rombauts S."/>
            <person name="Salamov A."/>
            <person name="Von Dassow P."/>
            <person name="Badger J.H."/>
            <person name="Coutinho P.M."/>
            <person name="Demir E."/>
            <person name="Dubchak I."/>
            <person name="Gentemann C."/>
            <person name="Eikrem W."/>
            <person name="Gready J.E."/>
            <person name="John U."/>
            <person name="Lanier W."/>
            <person name="Lindquist E.A."/>
            <person name="Lucas S."/>
            <person name="Mayer K.F."/>
            <person name="Moreau H."/>
            <person name="Not F."/>
            <person name="Otillar R."/>
            <person name="Panaud O."/>
            <person name="Pangilinan J."/>
            <person name="Paulsen I."/>
            <person name="Piegu B."/>
            <person name="Poliakov A."/>
            <person name="Robbens S."/>
            <person name="Schmutz J."/>
            <person name="Toulza E."/>
            <person name="Wyss T."/>
            <person name="Zelensky A."/>
            <person name="Zhou K."/>
            <person name="Armbrust E.V."/>
            <person name="Bhattacharya D."/>
            <person name="Goodenough U.W."/>
            <person name="Van de Peer Y."/>
            <person name="Grigoriev I.V."/>
        </authorList>
    </citation>
    <scope>NUCLEOTIDE SEQUENCE [LARGE SCALE GENOMIC DNA]</scope>
    <source>
        <strain evidence="2 3">CCMP1545</strain>
    </source>
</reference>
<organism evidence="3">
    <name type="scientific">Micromonas pusilla (strain CCMP1545)</name>
    <name type="common">Picoplanktonic green alga</name>
    <dbReference type="NCBI Taxonomy" id="564608"/>
    <lineage>
        <taxon>Eukaryota</taxon>
        <taxon>Viridiplantae</taxon>
        <taxon>Chlorophyta</taxon>
        <taxon>Mamiellophyceae</taxon>
        <taxon>Mamiellales</taxon>
        <taxon>Mamiellaceae</taxon>
        <taxon>Micromonas</taxon>
    </lineage>
</organism>
<feature type="compositionally biased region" description="Basic and acidic residues" evidence="1">
    <location>
        <begin position="152"/>
        <end position="164"/>
    </location>
</feature>
<dbReference type="GeneID" id="9684877"/>
<gene>
    <name evidence="2" type="ORF">MICPUCDRAFT_58677</name>
</gene>
<evidence type="ECO:0000313" key="3">
    <source>
        <dbReference type="Proteomes" id="UP000001876"/>
    </source>
</evidence>
<feature type="region of interest" description="Disordered" evidence="1">
    <location>
        <begin position="126"/>
        <end position="170"/>
    </location>
</feature>
<dbReference type="KEGG" id="mpp:MICPUCDRAFT_58677"/>
<feature type="compositionally biased region" description="Basic and acidic residues" evidence="1">
    <location>
        <begin position="129"/>
        <end position="140"/>
    </location>
</feature>
<dbReference type="AlphaFoldDB" id="C1MU59"/>
<evidence type="ECO:0000256" key="1">
    <source>
        <dbReference type="SAM" id="MobiDB-lite"/>
    </source>
</evidence>
<evidence type="ECO:0000313" key="2">
    <source>
        <dbReference type="EMBL" id="EEH56569.1"/>
    </source>
</evidence>
<accession>C1MU59</accession>